<proteinExistence type="predicted"/>
<feature type="compositionally biased region" description="Basic and acidic residues" evidence="1">
    <location>
        <begin position="1"/>
        <end position="13"/>
    </location>
</feature>
<protein>
    <submittedName>
        <fullName evidence="2">Uncharacterized protein</fullName>
    </submittedName>
</protein>
<evidence type="ECO:0000256" key="1">
    <source>
        <dbReference type="SAM" id="MobiDB-lite"/>
    </source>
</evidence>
<dbReference type="EMBL" id="JARBHB010000010">
    <property type="protein sequence ID" value="KAJ8873640.1"/>
    <property type="molecule type" value="Genomic_DNA"/>
</dbReference>
<feature type="compositionally biased region" description="Polar residues" evidence="1">
    <location>
        <begin position="240"/>
        <end position="250"/>
    </location>
</feature>
<accession>A0ABQ9GNQ6</accession>
<name>A0ABQ9GNQ6_9NEOP</name>
<evidence type="ECO:0000313" key="3">
    <source>
        <dbReference type="Proteomes" id="UP001159363"/>
    </source>
</evidence>
<feature type="compositionally biased region" description="Basic and acidic residues" evidence="1">
    <location>
        <begin position="222"/>
        <end position="233"/>
    </location>
</feature>
<gene>
    <name evidence="2" type="ORF">PR048_024462</name>
</gene>
<feature type="compositionally biased region" description="Polar residues" evidence="1">
    <location>
        <begin position="14"/>
        <end position="24"/>
    </location>
</feature>
<feature type="region of interest" description="Disordered" evidence="1">
    <location>
        <begin position="1"/>
        <end position="32"/>
    </location>
</feature>
<feature type="region of interest" description="Disordered" evidence="1">
    <location>
        <begin position="217"/>
        <end position="253"/>
    </location>
</feature>
<evidence type="ECO:0000313" key="2">
    <source>
        <dbReference type="EMBL" id="KAJ8873640.1"/>
    </source>
</evidence>
<keyword evidence="3" id="KW-1185">Reference proteome</keyword>
<reference evidence="2 3" key="1">
    <citation type="submission" date="2023-02" db="EMBL/GenBank/DDBJ databases">
        <title>LHISI_Scaffold_Assembly.</title>
        <authorList>
            <person name="Stuart O.P."/>
            <person name="Cleave R."/>
            <person name="Magrath M.J.L."/>
            <person name="Mikheyev A.S."/>
        </authorList>
    </citation>
    <scope>NUCLEOTIDE SEQUENCE [LARGE SCALE GENOMIC DNA]</scope>
    <source>
        <strain evidence="2">Daus_M_001</strain>
        <tissue evidence="2">Leg muscle</tissue>
    </source>
</reference>
<comment type="caution">
    <text evidence="2">The sequence shown here is derived from an EMBL/GenBank/DDBJ whole genome shotgun (WGS) entry which is preliminary data.</text>
</comment>
<sequence>MRAAVAERLDRSNATEANRVQSPAGSLPGSRKWESCQTMPLVSGVFTGISRELRCCSILAFFSPSSDLEKPTWVTEVSMEQHGNEWAGGRTGDRRENPSTNGIVRHDSHMRKSVAGRCPLLPCQSDLVTIIQREAFFCRAIPLRSGARADPASRVGLRSSSHAVVHVSCSHTDPEGECRSLRNPEWLGQMRKRHQQPMEALNTVPVAVPRTPHLACRPRRKDCRDGETGDPREKPRRPAASSSTIPTCENSGVARPGIEPGFRTVLKNRYRIEHQMFVHWLLPHIWQFGIRFLFPCKIAIDSGSSRECIINSYPIGKNLTRSGAAVSERLDCSPPTKKNRIQSPAGSLLDFRKWESCRTMPLAGGFPRGFPASPALSFRRCFALTSITRHRLS</sequence>
<organism evidence="2 3">
    <name type="scientific">Dryococelus australis</name>
    <dbReference type="NCBI Taxonomy" id="614101"/>
    <lineage>
        <taxon>Eukaryota</taxon>
        <taxon>Metazoa</taxon>
        <taxon>Ecdysozoa</taxon>
        <taxon>Arthropoda</taxon>
        <taxon>Hexapoda</taxon>
        <taxon>Insecta</taxon>
        <taxon>Pterygota</taxon>
        <taxon>Neoptera</taxon>
        <taxon>Polyneoptera</taxon>
        <taxon>Phasmatodea</taxon>
        <taxon>Verophasmatodea</taxon>
        <taxon>Anareolatae</taxon>
        <taxon>Phasmatidae</taxon>
        <taxon>Eurycanthinae</taxon>
        <taxon>Dryococelus</taxon>
    </lineage>
</organism>
<dbReference type="Proteomes" id="UP001159363">
    <property type="component" value="Chromosome 9"/>
</dbReference>
<feature type="region of interest" description="Disordered" evidence="1">
    <location>
        <begin position="83"/>
        <end position="104"/>
    </location>
</feature>